<proteinExistence type="predicted"/>
<dbReference type="Proteomes" id="UP000318878">
    <property type="component" value="Unassembled WGS sequence"/>
</dbReference>
<dbReference type="InterPro" id="IPR029060">
    <property type="entry name" value="PIN-like_dom_sf"/>
</dbReference>
<accession>A0A5C5UZM5</accession>
<evidence type="ECO:0000313" key="2">
    <source>
        <dbReference type="Proteomes" id="UP000318878"/>
    </source>
</evidence>
<dbReference type="OrthoDB" id="291270at2"/>
<organism evidence="1 2">
    <name type="scientific">Blastopirellula retiformator</name>
    <dbReference type="NCBI Taxonomy" id="2527970"/>
    <lineage>
        <taxon>Bacteria</taxon>
        <taxon>Pseudomonadati</taxon>
        <taxon>Planctomycetota</taxon>
        <taxon>Planctomycetia</taxon>
        <taxon>Pirellulales</taxon>
        <taxon>Pirellulaceae</taxon>
        <taxon>Blastopirellula</taxon>
    </lineage>
</organism>
<reference evidence="1 2" key="1">
    <citation type="submission" date="2019-02" db="EMBL/GenBank/DDBJ databases">
        <title>Deep-cultivation of Planctomycetes and their phenomic and genomic characterization uncovers novel biology.</title>
        <authorList>
            <person name="Wiegand S."/>
            <person name="Jogler M."/>
            <person name="Boedeker C."/>
            <person name="Pinto D."/>
            <person name="Vollmers J."/>
            <person name="Rivas-Marin E."/>
            <person name="Kohn T."/>
            <person name="Peeters S.H."/>
            <person name="Heuer A."/>
            <person name="Rast P."/>
            <person name="Oberbeckmann S."/>
            <person name="Bunk B."/>
            <person name="Jeske O."/>
            <person name="Meyerdierks A."/>
            <person name="Storesund J.E."/>
            <person name="Kallscheuer N."/>
            <person name="Luecker S."/>
            <person name="Lage O.M."/>
            <person name="Pohl T."/>
            <person name="Merkel B.J."/>
            <person name="Hornburger P."/>
            <person name="Mueller R.-W."/>
            <person name="Bruemmer F."/>
            <person name="Labrenz M."/>
            <person name="Spormann A.M."/>
            <person name="Op Den Camp H."/>
            <person name="Overmann J."/>
            <person name="Amann R."/>
            <person name="Jetten M.S.M."/>
            <person name="Mascher T."/>
            <person name="Medema M.H."/>
            <person name="Devos D.P."/>
            <person name="Kaster A.-K."/>
            <person name="Ovreas L."/>
            <person name="Rohde M."/>
            <person name="Galperin M.Y."/>
            <person name="Jogler C."/>
        </authorList>
    </citation>
    <scope>NUCLEOTIDE SEQUENCE [LARGE SCALE GENOMIC DNA]</scope>
    <source>
        <strain evidence="1 2">Enr8</strain>
    </source>
</reference>
<evidence type="ECO:0008006" key="3">
    <source>
        <dbReference type="Google" id="ProtNLM"/>
    </source>
</evidence>
<dbReference type="SUPFAM" id="SSF88723">
    <property type="entry name" value="PIN domain-like"/>
    <property type="match status" value="1"/>
</dbReference>
<name>A0A5C5UZM5_9BACT</name>
<evidence type="ECO:0000313" key="1">
    <source>
        <dbReference type="EMBL" id="TWT31661.1"/>
    </source>
</evidence>
<dbReference type="RefSeq" id="WP_146433955.1">
    <property type="nucleotide sequence ID" value="NZ_SJPF01000004.1"/>
</dbReference>
<dbReference type="EMBL" id="SJPF01000004">
    <property type="protein sequence ID" value="TWT31661.1"/>
    <property type="molecule type" value="Genomic_DNA"/>
</dbReference>
<gene>
    <name evidence="1" type="ORF">Enr8_35850</name>
</gene>
<dbReference type="AlphaFoldDB" id="A0A5C5UZM5"/>
<keyword evidence="2" id="KW-1185">Reference proteome</keyword>
<protein>
    <recommendedName>
        <fullName evidence="3">PIN domain-containing protein</fullName>
    </recommendedName>
</protein>
<comment type="caution">
    <text evidence="1">The sequence shown here is derived from an EMBL/GenBank/DDBJ whole genome shotgun (WGS) entry which is preliminary data.</text>
</comment>
<sequence>MPILVDTSILVRTSQPNAVHFSAAVDATTRLLTSELQACIVPQVLYEYWVVATRPAAQNGLDFSGENTAQELDRLLEFFHLLPDDDAIFASREELCSEPGEVEKCHEGIFQQAAN</sequence>